<dbReference type="SUPFAM" id="SSF51735">
    <property type="entry name" value="NAD(P)-binding Rossmann-fold domains"/>
    <property type="match status" value="1"/>
</dbReference>
<dbReference type="Pfam" id="PF13561">
    <property type="entry name" value="adh_short_C2"/>
    <property type="match status" value="1"/>
</dbReference>
<evidence type="ECO:0000313" key="4">
    <source>
        <dbReference type="Proteomes" id="UP001596058"/>
    </source>
</evidence>
<name>A0ABW1DA85_9ACTN</name>
<dbReference type="Gene3D" id="3.40.50.720">
    <property type="entry name" value="NAD(P)-binding Rossmann-like Domain"/>
    <property type="match status" value="1"/>
</dbReference>
<accession>A0ABW1DA85</accession>
<evidence type="ECO:0000256" key="2">
    <source>
        <dbReference type="ARBA" id="ARBA00023002"/>
    </source>
</evidence>
<comment type="similarity">
    <text evidence="1">Belongs to the short-chain dehydrogenases/reductases (SDR) family.</text>
</comment>
<dbReference type="GO" id="GO:0016491">
    <property type="term" value="F:oxidoreductase activity"/>
    <property type="evidence" value="ECO:0007669"/>
    <property type="project" value="UniProtKB-KW"/>
</dbReference>
<evidence type="ECO:0000256" key="1">
    <source>
        <dbReference type="ARBA" id="ARBA00006484"/>
    </source>
</evidence>
<dbReference type="PRINTS" id="PR00080">
    <property type="entry name" value="SDRFAMILY"/>
</dbReference>
<dbReference type="PANTHER" id="PTHR43477:SF1">
    <property type="entry name" value="DIHYDROANTICAPSIN 7-DEHYDROGENASE"/>
    <property type="match status" value="1"/>
</dbReference>
<dbReference type="RefSeq" id="WP_379524150.1">
    <property type="nucleotide sequence ID" value="NZ_JBHSPA010000115.1"/>
</dbReference>
<dbReference type="EC" id="1.1.1.-" evidence="3"/>
<dbReference type="Proteomes" id="UP001596058">
    <property type="component" value="Unassembled WGS sequence"/>
</dbReference>
<dbReference type="PANTHER" id="PTHR43477">
    <property type="entry name" value="DIHYDROANTICAPSIN 7-DEHYDROGENASE"/>
    <property type="match status" value="1"/>
</dbReference>
<evidence type="ECO:0000313" key="3">
    <source>
        <dbReference type="EMBL" id="MFC5834739.1"/>
    </source>
</evidence>
<dbReference type="PRINTS" id="PR00081">
    <property type="entry name" value="GDHRDH"/>
</dbReference>
<dbReference type="InterPro" id="IPR020904">
    <property type="entry name" value="Sc_DH/Rdtase_CS"/>
</dbReference>
<organism evidence="3 4">
    <name type="scientific">Nonomuraea insulae</name>
    <dbReference type="NCBI Taxonomy" id="1616787"/>
    <lineage>
        <taxon>Bacteria</taxon>
        <taxon>Bacillati</taxon>
        <taxon>Actinomycetota</taxon>
        <taxon>Actinomycetes</taxon>
        <taxon>Streptosporangiales</taxon>
        <taxon>Streptosporangiaceae</taxon>
        <taxon>Nonomuraea</taxon>
    </lineage>
</organism>
<dbReference type="InterPro" id="IPR051122">
    <property type="entry name" value="SDR_DHRS6-like"/>
</dbReference>
<gene>
    <name evidence="3" type="ORF">ACFPZ3_63785</name>
</gene>
<dbReference type="InterPro" id="IPR036291">
    <property type="entry name" value="NAD(P)-bd_dom_sf"/>
</dbReference>
<dbReference type="EMBL" id="JBHSPA010000115">
    <property type="protein sequence ID" value="MFC5834739.1"/>
    <property type="molecule type" value="Genomic_DNA"/>
</dbReference>
<protein>
    <submittedName>
        <fullName evidence="3">SDR family NAD(P)-dependent oxidoreductase</fullName>
        <ecNumber evidence="3">1.1.1.-</ecNumber>
    </submittedName>
</protein>
<keyword evidence="2 3" id="KW-0560">Oxidoreductase</keyword>
<reference evidence="4" key="1">
    <citation type="journal article" date="2019" name="Int. J. Syst. Evol. Microbiol.">
        <title>The Global Catalogue of Microorganisms (GCM) 10K type strain sequencing project: providing services to taxonomists for standard genome sequencing and annotation.</title>
        <authorList>
            <consortium name="The Broad Institute Genomics Platform"/>
            <consortium name="The Broad Institute Genome Sequencing Center for Infectious Disease"/>
            <person name="Wu L."/>
            <person name="Ma J."/>
        </authorList>
    </citation>
    <scope>NUCLEOTIDE SEQUENCE [LARGE SCALE GENOMIC DNA]</scope>
    <source>
        <strain evidence="4">CCUG 53903</strain>
    </source>
</reference>
<dbReference type="CDD" id="cd05233">
    <property type="entry name" value="SDR_c"/>
    <property type="match status" value="1"/>
</dbReference>
<keyword evidence="4" id="KW-1185">Reference proteome</keyword>
<comment type="caution">
    <text evidence="3">The sequence shown here is derived from an EMBL/GenBank/DDBJ whole genome shotgun (WGS) entry which is preliminary data.</text>
</comment>
<proteinExistence type="inferred from homology"/>
<dbReference type="InterPro" id="IPR002347">
    <property type="entry name" value="SDR_fam"/>
</dbReference>
<dbReference type="PROSITE" id="PS00061">
    <property type="entry name" value="ADH_SHORT"/>
    <property type="match status" value="1"/>
</dbReference>
<sequence>MTRTVTTGTVAVVTGAASGIGRATALRLARGGYEVAMMDLDVAGLAETGTRIQQAGGLAHPFTVDLCDPLAVGSVTREIAVTVGAPEVLVNVAGIGLAANVLETSDADWNRVMSVNLTGPFLTIRATLPLMLDRGSGVIINIASVGGQVGLARRAAYCASKAGLVGLTRAVAVDHARAGIRSVAICPGTVETEWIGKILANAPEPAAARAAMASRQLDGRMGAPDEIAAMVAFLAGPEGRFVNGAALVLDGGMTAGTDQG</sequence>